<dbReference type="Proteomes" id="UP000652761">
    <property type="component" value="Unassembled WGS sequence"/>
</dbReference>
<dbReference type="PANTHER" id="PTHR33734:SF35">
    <property type="entry name" value="LYSM DOMAIN-CONTAINING GPI-ANCHORED PROTEIN 1"/>
    <property type="match status" value="1"/>
</dbReference>
<dbReference type="EMBL" id="NMUH01000220">
    <property type="protein sequence ID" value="MQL74707.1"/>
    <property type="molecule type" value="Genomic_DNA"/>
</dbReference>
<dbReference type="AlphaFoldDB" id="A0A843TXW9"/>
<accession>A0A843TXW9</accession>
<dbReference type="Gene3D" id="3.10.350.10">
    <property type="entry name" value="LysM domain"/>
    <property type="match status" value="2"/>
</dbReference>
<feature type="domain" description="LysM" evidence="3">
    <location>
        <begin position="234"/>
        <end position="277"/>
    </location>
</feature>
<name>A0A843TXW9_COLES</name>
<evidence type="ECO:0000256" key="2">
    <source>
        <dbReference type="SAM" id="Phobius"/>
    </source>
</evidence>
<comment type="caution">
    <text evidence="4">The sequence shown here is derived from an EMBL/GenBank/DDBJ whole genome shotgun (WGS) entry which is preliminary data.</text>
</comment>
<dbReference type="CDD" id="cd00118">
    <property type="entry name" value="LysM"/>
    <property type="match status" value="2"/>
</dbReference>
<feature type="compositionally biased region" description="Polar residues" evidence="1">
    <location>
        <begin position="14"/>
        <end position="35"/>
    </location>
</feature>
<keyword evidence="2" id="KW-0812">Transmembrane</keyword>
<sequence length="414" mass="43188">MGPAITLSPRAGCHTQQKTGFELPTSKSKAQGESTDFTKRCTGASGRSLDSRNPSFPLPMPSSIFFFFLLLLFLLLCAFPRPAISKSTIEPCAGSDACAALVGYTLYADLKVSEVTALFQADPAALLAANAFDASLPDAEDRILPAGLFLRVPVTCACADGIRKCVSVRYRARPDDTLASIAGSVYAGLVSADQIREANGITDPEAVEAGRSVAVPLPCFCFNSSDNMLPAVYLSYVVRVGDTVPGIATAYSTTVADIMNVNAMGTPSVKPCDIIAIPLPACASTFPKYSSDYGLVVANGTYTITASHCVQCTCGPEDPNLHCMPASLSVSCSSMQCRNSDLMLGNVTSQLTSAGCSVSSCTYGGFVNGTIITTLSNSLQPKCPGTLDARPSITHSHKRVYVCSAANMAAGPSA</sequence>
<dbReference type="SMART" id="SM00257">
    <property type="entry name" value="LysM"/>
    <property type="match status" value="2"/>
</dbReference>
<reference evidence="4" key="1">
    <citation type="submission" date="2017-07" db="EMBL/GenBank/DDBJ databases">
        <title>Taro Niue Genome Assembly and Annotation.</title>
        <authorList>
            <person name="Atibalentja N."/>
            <person name="Keating K."/>
            <person name="Fields C.J."/>
        </authorList>
    </citation>
    <scope>NUCLEOTIDE SEQUENCE</scope>
    <source>
        <strain evidence="4">Niue_2</strain>
        <tissue evidence="4">Leaf</tissue>
    </source>
</reference>
<dbReference type="PROSITE" id="PS51782">
    <property type="entry name" value="LYSM"/>
    <property type="match status" value="2"/>
</dbReference>
<keyword evidence="5" id="KW-1185">Reference proteome</keyword>
<feature type="non-terminal residue" evidence="4">
    <location>
        <position position="1"/>
    </location>
</feature>
<evidence type="ECO:0000313" key="4">
    <source>
        <dbReference type="EMBL" id="MQL74707.1"/>
    </source>
</evidence>
<feature type="transmembrane region" description="Helical" evidence="2">
    <location>
        <begin position="58"/>
        <end position="79"/>
    </location>
</feature>
<feature type="domain" description="LysM" evidence="3">
    <location>
        <begin position="168"/>
        <end position="215"/>
    </location>
</feature>
<dbReference type="SUPFAM" id="SSF54106">
    <property type="entry name" value="LysM domain"/>
    <property type="match status" value="1"/>
</dbReference>
<dbReference type="Pfam" id="PF01476">
    <property type="entry name" value="LysM"/>
    <property type="match status" value="2"/>
</dbReference>
<protein>
    <recommendedName>
        <fullName evidence="3">LysM domain-containing protein</fullName>
    </recommendedName>
</protein>
<evidence type="ECO:0000313" key="5">
    <source>
        <dbReference type="Proteomes" id="UP000652761"/>
    </source>
</evidence>
<dbReference type="PANTHER" id="PTHR33734">
    <property type="entry name" value="LYSM DOMAIN-CONTAINING GPI-ANCHORED PROTEIN 2"/>
    <property type="match status" value="1"/>
</dbReference>
<evidence type="ECO:0000259" key="3">
    <source>
        <dbReference type="PROSITE" id="PS51782"/>
    </source>
</evidence>
<keyword evidence="2" id="KW-0472">Membrane</keyword>
<organism evidence="4 5">
    <name type="scientific">Colocasia esculenta</name>
    <name type="common">Wild taro</name>
    <name type="synonym">Arum esculentum</name>
    <dbReference type="NCBI Taxonomy" id="4460"/>
    <lineage>
        <taxon>Eukaryota</taxon>
        <taxon>Viridiplantae</taxon>
        <taxon>Streptophyta</taxon>
        <taxon>Embryophyta</taxon>
        <taxon>Tracheophyta</taxon>
        <taxon>Spermatophyta</taxon>
        <taxon>Magnoliopsida</taxon>
        <taxon>Liliopsida</taxon>
        <taxon>Araceae</taxon>
        <taxon>Aroideae</taxon>
        <taxon>Colocasieae</taxon>
        <taxon>Colocasia</taxon>
    </lineage>
</organism>
<keyword evidence="2" id="KW-1133">Transmembrane helix</keyword>
<proteinExistence type="predicted"/>
<dbReference type="InterPro" id="IPR036779">
    <property type="entry name" value="LysM_dom_sf"/>
</dbReference>
<gene>
    <name evidence="4" type="ORF">Taro_007073</name>
</gene>
<dbReference type="InterPro" id="IPR018392">
    <property type="entry name" value="LysM"/>
</dbReference>
<feature type="region of interest" description="Disordered" evidence="1">
    <location>
        <begin position="1"/>
        <end position="52"/>
    </location>
</feature>
<dbReference type="OrthoDB" id="2107166at2759"/>
<evidence type="ECO:0000256" key="1">
    <source>
        <dbReference type="SAM" id="MobiDB-lite"/>
    </source>
</evidence>